<feature type="domain" description="Sulfotransferase" evidence="6">
    <location>
        <begin position="105"/>
        <end position="344"/>
    </location>
</feature>
<proteinExistence type="predicted"/>
<evidence type="ECO:0000256" key="5">
    <source>
        <dbReference type="SAM" id="Phobius"/>
    </source>
</evidence>
<feature type="active site" description="For sulfotransferase activity" evidence="3">
    <location>
        <position position="113"/>
    </location>
</feature>
<organism evidence="7 8">
    <name type="scientific">Stephanodiscus triporus</name>
    <dbReference type="NCBI Taxonomy" id="2934178"/>
    <lineage>
        <taxon>Eukaryota</taxon>
        <taxon>Sar</taxon>
        <taxon>Stramenopiles</taxon>
        <taxon>Ochrophyta</taxon>
        <taxon>Bacillariophyta</taxon>
        <taxon>Coscinodiscophyceae</taxon>
        <taxon>Thalassiosirophycidae</taxon>
        <taxon>Stephanodiscales</taxon>
        <taxon>Stephanodiscaceae</taxon>
        <taxon>Stephanodiscus</taxon>
    </lineage>
</organism>
<dbReference type="PANTHER" id="PTHR10605">
    <property type="entry name" value="HEPARAN SULFATE SULFOTRANSFERASE"/>
    <property type="match status" value="1"/>
</dbReference>
<keyword evidence="5" id="KW-0812">Transmembrane</keyword>
<protein>
    <recommendedName>
        <fullName evidence="6">Sulfotransferase domain-containing protein</fullName>
    </recommendedName>
</protein>
<evidence type="ECO:0000313" key="7">
    <source>
        <dbReference type="EMBL" id="KAL3795418.1"/>
    </source>
</evidence>
<evidence type="ECO:0000256" key="2">
    <source>
        <dbReference type="ARBA" id="ARBA00023180"/>
    </source>
</evidence>
<dbReference type="InterPro" id="IPR037359">
    <property type="entry name" value="NST/OST"/>
</dbReference>
<keyword evidence="2" id="KW-0325">Glycoprotein</keyword>
<dbReference type="Gene3D" id="3.40.50.300">
    <property type="entry name" value="P-loop containing nucleotide triphosphate hydrolases"/>
    <property type="match status" value="1"/>
</dbReference>
<dbReference type="Pfam" id="PF00685">
    <property type="entry name" value="Sulfotransfer_1"/>
    <property type="match status" value="1"/>
</dbReference>
<feature type="binding site" evidence="4">
    <location>
        <position position="225"/>
    </location>
    <ligand>
        <name>3'-phosphoadenylyl sulfate</name>
        <dbReference type="ChEBI" id="CHEBI:58339"/>
    </ligand>
</feature>
<gene>
    <name evidence="7" type="ORF">ACHAW5_006992</name>
</gene>
<accession>A0ABD3Q5L3</accession>
<evidence type="ECO:0000256" key="1">
    <source>
        <dbReference type="ARBA" id="ARBA00022679"/>
    </source>
</evidence>
<reference evidence="7 8" key="1">
    <citation type="submission" date="2024-10" db="EMBL/GenBank/DDBJ databases">
        <title>Updated reference genomes for cyclostephanoid diatoms.</title>
        <authorList>
            <person name="Roberts W.R."/>
            <person name="Alverson A.J."/>
        </authorList>
    </citation>
    <scope>NUCLEOTIDE SEQUENCE [LARGE SCALE GENOMIC DNA]</scope>
    <source>
        <strain evidence="7 8">AJA276-08</strain>
    </source>
</reference>
<evidence type="ECO:0000259" key="6">
    <source>
        <dbReference type="Pfam" id="PF00685"/>
    </source>
</evidence>
<keyword evidence="5" id="KW-0472">Membrane</keyword>
<keyword evidence="1" id="KW-0808">Transferase</keyword>
<dbReference type="InterPro" id="IPR000863">
    <property type="entry name" value="Sulfotransferase_dom"/>
</dbReference>
<dbReference type="PANTHER" id="PTHR10605:SF56">
    <property type="entry name" value="BIFUNCTIONAL HEPARAN SULFATE N-DEACETYLASE_N-SULFOTRANSFERASE"/>
    <property type="match status" value="1"/>
</dbReference>
<feature type="binding site" evidence="4">
    <location>
        <position position="233"/>
    </location>
    <ligand>
        <name>3'-phosphoadenylyl sulfate</name>
        <dbReference type="ChEBI" id="CHEBI:58339"/>
    </ligand>
</feature>
<evidence type="ECO:0000313" key="8">
    <source>
        <dbReference type="Proteomes" id="UP001530315"/>
    </source>
</evidence>
<dbReference type="AlphaFoldDB" id="A0ABD3Q5L3"/>
<comment type="caution">
    <text evidence="7">The sequence shown here is derived from an EMBL/GenBank/DDBJ whole genome shotgun (WGS) entry which is preliminary data.</text>
</comment>
<feature type="transmembrane region" description="Helical" evidence="5">
    <location>
        <begin position="59"/>
        <end position="79"/>
    </location>
</feature>
<dbReference type="EMBL" id="JALLAZ020000425">
    <property type="protein sequence ID" value="KAL3795418.1"/>
    <property type="molecule type" value="Genomic_DNA"/>
</dbReference>
<evidence type="ECO:0000256" key="4">
    <source>
        <dbReference type="PIRSR" id="PIRSR637359-2"/>
    </source>
</evidence>
<keyword evidence="5" id="KW-1133">Transmembrane helix</keyword>
<evidence type="ECO:0000256" key="3">
    <source>
        <dbReference type="PIRSR" id="PIRSR637359-1"/>
    </source>
</evidence>
<name>A0ABD3Q5L3_9STRA</name>
<dbReference type="GO" id="GO:0016740">
    <property type="term" value="F:transferase activity"/>
    <property type="evidence" value="ECO:0007669"/>
    <property type="project" value="UniProtKB-KW"/>
</dbReference>
<sequence length="401" mass="45510">MGSLPVSDMTTKFDGIAVLLTSLKTTTLTTTVKARRGWANWGCSTCIQRRKSPWLSTSLYATLLILIIYQMFVLGRIHIGIVNSIDPPLESDAGSAHSNPVTVPNVLLVGAQKAGTTAVASWLFSAHKFCKAQTFDNEPRWYDKEVHFFNNHNKRFERGAEFYARRFAHCDMSDMVMDATPNYATHAIRIGNFYRQLPPNLHSNQSTASSHEGRLQSLKVMMILREPVSRELSKYNHMKDNEVNGGDTWGVALTFNRSFDEYINAELLNQTKTRISRSGQCVGALCFSLYSELLKQWFEIINRDQMLLLSYQELKSDPTTFMERIEKFLGLPPHKANATLKSSNVKSFAGKSSLPSCWSRDKLADIFQPFNKELYALLEQRPGPPMEQRPFPEFQIAECNN</sequence>
<dbReference type="SUPFAM" id="SSF52540">
    <property type="entry name" value="P-loop containing nucleoside triphosphate hydrolases"/>
    <property type="match status" value="1"/>
</dbReference>
<dbReference type="InterPro" id="IPR027417">
    <property type="entry name" value="P-loop_NTPase"/>
</dbReference>
<keyword evidence="8" id="KW-1185">Reference proteome</keyword>
<dbReference type="Proteomes" id="UP001530315">
    <property type="component" value="Unassembled WGS sequence"/>
</dbReference>